<dbReference type="EMBL" id="CM001436">
    <property type="protein sequence ID" value="EHQ36087.1"/>
    <property type="molecule type" value="Genomic_DNA"/>
</dbReference>
<organism evidence="2 3">
    <name type="scientific">Methanoplanus limicola DSM 2279</name>
    <dbReference type="NCBI Taxonomy" id="937775"/>
    <lineage>
        <taxon>Archaea</taxon>
        <taxon>Methanobacteriati</taxon>
        <taxon>Methanobacteriota</taxon>
        <taxon>Stenosarchaea group</taxon>
        <taxon>Methanomicrobia</taxon>
        <taxon>Methanomicrobiales</taxon>
        <taxon>Methanomicrobiaceae</taxon>
        <taxon>Methanoplanus</taxon>
    </lineage>
</organism>
<sequence length="166" mass="18876">MMNINQQKEQFSRAYVRAVATVAGFSLFEPSVDDDSIDLSIAERGGRGSIRSPRIDLQLKCTSQNLISGDGIRFSLPIKNYNDLRPENVQVPRILLVLVVPDEIERWIDQTEEKLSMYHCGYWESLRGLPDTSNEKNVTVNIPKSQQFTVEELSKIMERVGYGDLP</sequence>
<reference evidence="2 3" key="1">
    <citation type="submission" date="2011-10" db="EMBL/GenBank/DDBJ databases">
        <title>The Improved High-Quality Draft genome of Methanoplanus limicola DSM 2279.</title>
        <authorList>
            <consortium name="US DOE Joint Genome Institute (JGI-PGF)"/>
            <person name="Lucas S."/>
            <person name="Copeland A."/>
            <person name="Lapidus A."/>
            <person name="Glavina del Rio T."/>
            <person name="Dalin E."/>
            <person name="Tice H."/>
            <person name="Bruce D."/>
            <person name="Goodwin L."/>
            <person name="Pitluck S."/>
            <person name="Peters L."/>
            <person name="Mikhailova N."/>
            <person name="Lu M."/>
            <person name="Kyrpides N."/>
            <person name="Mavromatis K."/>
            <person name="Ivanova N."/>
            <person name="Markowitz V."/>
            <person name="Cheng J.-F."/>
            <person name="Hugenholtz P."/>
            <person name="Woyke T."/>
            <person name="Wu D."/>
            <person name="Wirth R."/>
            <person name="Brambilla E.-M."/>
            <person name="Klenk H.-P."/>
            <person name="Eisen J.A."/>
        </authorList>
    </citation>
    <scope>NUCLEOTIDE SEQUENCE [LARGE SCALE GENOMIC DNA]</scope>
    <source>
        <strain evidence="2 3">DSM 2279</strain>
    </source>
</reference>
<protein>
    <recommendedName>
        <fullName evidence="1">DUF4365 domain-containing protein</fullName>
    </recommendedName>
</protein>
<accession>H1YZH8</accession>
<name>H1YZH8_9EURY</name>
<dbReference type="Pfam" id="PF14280">
    <property type="entry name" value="DUF4365"/>
    <property type="match status" value="1"/>
</dbReference>
<evidence type="ECO:0000313" key="3">
    <source>
        <dbReference type="Proteomes" id="UP000005741"/>
    </source>
</evidence>
<dbReference type="RefSeq" id="WP_004078288.1">
    <property type="nucleotide sequence ID" value="NZ_CM001436.1"/>
</dbReference>
<dbReference type="AlphaFoldDB" id="H1YZH8"/>
<proteinExistence type="predicted"/>
<evidence type="ECO:0000313" key="2">
    <source>
        <dbReference type="EMBL" id="EHQ36087.1"/>
    </source>
</evidence>
<dbReference type="HOGENOM" id="CLU_114899_0_0_2"/>
<gene>
    <name evidence="2" type="ORF">Metlim_1998</name>
</gene>
<dbReference type="Proteomes" id="UP000005741">
    <property type="component" value="Chromosome"/>
</dbReference>
<dbReference type="InParanoid" id="H1YZH8"/>
<feature type="domain" description="DUF4365" evidence="1">
    <location>
        <begin position="9"/>
        <end position="159"/>
    </location>
</feature>
<dbReference type="InterPro" id="IPR025375">
    <property type="entry name" value="DUF4365"/>
</dbReference>
<evidence type="ECO:0000259" key="1">
    <source>
        <dbReference type="Pfam" id="PF14280"/>
    </source>
</evidence>
<dbReference type="STRING" id="937775.Metlim_1998"/>
<keyword evidence="3" id="KW-1185">Reference proteome</keyword>